<dbReference type="RefSeq" id="WP_061865877.1">
    <property type="nucleotide sequence ID" value="NZ_KQ970799.1"/>
</dbReference>
<gene>
    <name evidence="14" type="ORF">SORDD17_01026</name>
</gene>
<evidence type="ECO:0000256" key="10">
    <source>
        <dbReference type="ARBA" id="ARBA00032873"/>
    </source>
</evidence>
<keyword evidence="8" id="KW-0414">Isoprene biosynthesis</keyword>
<dbReference type="InterPro" id="IPR008949">
    <property type="entry name" value="Isoprenoid_synthase_dom_sf"/>
</dbReference>
<dbReference type="EMBL" id="LQZE01000218">
    <property type="protein sequence ID" value="KXU15528.1"/>
    <property type="molecule type" value="Genomic_DNA"/>
</dbReference>
<dbReference type="AlphaFoldDB" id="A0A139RLE4"/>
<name>A0A139RLE4_STROR</name>
<evidence type="ECO:0000256" key="3">
    <source>
        <dbReference type="ARBA" id="ARBA00012439"/>
    </source>
</evidence>
<keyword evidence="13" id="KW-0175">Coiled coil</keyword>
<dbReference type="NCBIfam" id="NF045485">
    <property type="entry name" value="FPPsyn"/>
    <property type="match status" value="1"/>
</dbReference>
<dbReference type="GO" id="GO:0016114">
    <property type="term" value="P:terpenoid biosynthetic process"/>
    <property type="evidence" value="ECO:0007669"/>
    <property type="project" value="UniProtKB-ARBA"/>
</dbReference>
<evidence type="ECO:0000256" key="12">
    <source>
        <dbReference type="RuleBase" id="RU004466"/>
    </source>
</evidence>
<dbReference type="PANTHER" id="PTHR43281:SF1">
    <property type="entry name" value="FARNESYL DIPHOSPHATE SYNTHASE"/>
    <property type="match status" value="1"/>
</dbReference>
<protein>
    <recommendedName>
        <fullName evidence="4">Farnesyl diphosphate synthase</fullName>
        <ecNumber evidence="3">2.5.1.10</ecNumber>
    </recommendedName>
    <alternativeName>
        <fullName evidence="10">(2E,6E)-farnesyl diphosphate synthase</fullName>
    </alternativeName>
    <alternativeName>
        <fullName evidence="9">Geranyltranstransferase</fullName>
    </alternativeName>
</protein>
<dbReference type="PANTHER" id="PTHR43281">
    <property type="entry name" value="FARNESYL DIPHOSPHATE SYNTHASE"/>
    <property type="match status" value="1"/>
</dbReference>
<evidence type="ECO:0000256" key="6">
    <source>
        <dbReference type="ARBA" id="ARBA00022723"/>
    </source>
</evidence>
<comment type="caution">
    <text evidence="14">The sequence shown here is derived from an EMBL/GenBank/DDBJ whole genome shotgun (WGS) entry which is preliminary data.</text>
</comment>
<dbReference type="FunFam" id="1.10.600.10:FF:000001">
    <property type="entry name" value="Geranylgeranyl diphosphate synthase"/>
    <property type="match status" value="1"/>
</dbReference>
<evidence type="ECO:0000256" key="7">
    <source>
        <dbReference type="ARBA" id="ARBA00022842"/>
    </source>
</evidence>
<evidence type="ECO:0000256" key="13">
    <source>
        <dbReference type="SAM" id="Coils"/>
    </source>
</evidence>
<dbReference type="InterPro" id="IPR033749">
    <property type="entry name" value="Polyprenyl_synt_CS"/>
</dbReference>
<dbReference type="InterPro" id="IPR000092">
    <property type="entry name" value="Polyprenyl_synt"/>
</dbReference>
<evidence type="ECO:0000256" key="9">
    <source>
        <dbReference type="ARBA" id="ARBA00032380"/>
    </source>
</evidence>
<sequence length="292" mass="31941">MNKDEKLALIESALEEFYGSREQIAPNLSKAVLYSIQAGGKRIRPFLLLEVLEALQVSITIAHAQVAAALEMIHTGSLIHDDLPAMDNDDYRRGRLTNHKKFGEALAILAGDALFLDPYALIAQADLPSEVKVDLIACLSFASGSRGMVAGQVLDMEGEEQDLTLQELQTIHANKTGKLLAFPFEAAAIIAGLTPELRLVLTQVGERIGLAFQVRDDVLDLTASFEEIGKTPQKDLAAEKSTYPALLGLEGASDFCNRTLEEVKQKLDQISQEIPFKKETILEIIESLRING</sequence>
<dbReference type="EC" id="2.5.1.10" evidence="3"/>
<reference evidence="14 15" key="1">
    <citation type="submission" date="2016-01" db="EMBL/GenBank/DDBJ databases">
        <title>Highly variable Streptococcus oralis are common among viridans streptococci isolated from primates.</title>
        <authorList>
            <person name="Denapaite D."/>
            <person name="Rieger M."/>
            <person name="Koendgen S."/>
            <person name="Brueckner R."/>
            <person name="Ochigava I."/>
            <person name="Kappeler P."/>
            <person name="Maetz-Rensing K."/>
            <person name="Leendertz F."/>
            <person name="Hakenbeck R."/>
        </authorList>
    </citation>
    <scope>NUCLEOTIDE SEQUENCE [LARGE SCALE GENOMIC DNA]</scope>
    <source>
        <strain evidence="14 15">DD17</strain>
    </source>
</reference>
<keyword evidence="7" id="KW-0460">Magnesium</keyword>
<dbReference type="Gene3D" id="1.10.600.10">
    <property type="entry name" value="Farnesyl Diphosphate Synthase"/>
    <property type="match status" value="1"/>
</dbReference>
<evidence type="ECO:0000256" key="8">
    <source>
        <dbReference type="ARBA" id="ARBA00023229"/>
    </source>
</evidence>
<evidence type="ECO:0000256" key="11">
    <source>
        <dbReference type="ARBA" id="ARBA00049399"/>
    </source>
</evidence>
<dbReference type="SUPFAM" id="SSF48576">
    <property type="entry name" value="Terpenoid synthases"/>
    <property type="match status" value="1"/>
</dbReference>
<comment type="cofactor">
    <cofactor evidence="1">
        <name>Mg(2+)</name>
        <dbReference type="ChEBI" id="CHEBI:18420"/>
    </cofactor>
</comment>
<dbReference type="Proteomes" id="UP000072989">
    <property type="component" value="Unassembled WGS sequence"/>
</dbReference>
<comment type="catalytic activity">
    <reaction evidence="11">
        <text>isopentenyl diphosphate + (2E)-geranyl diphosphate = (2E,6E)-farnesyl diphosphate + diphosphate</text>
        <dbReference type="Rhea" id="RHEA:19361"/>
        <dbReference type="ChEBI" id="CHEBI:33019"/>
        <dbReference type="ChEBI" id="CHEBI:58057"/>
        <dbReference type="ChEBI" id="CHEBI:128769"/>
        <dbReference type="ChEBI" id="CHEBI:175763"/>
        <dbReference type="EC" id="2.5.1.10"/>
    </reaction>
</comment>
<dbReference type="PATRIC" id="fig|1303.87.peg.1237"/>
<evidence type="ECO:0000313" key="15">
    <source>
        <dbReference type="Proteomes" id="UP000072989"/>
    </source>
</evidence>
<evidence type="ECO:0000256" key="4">
    <source>
        <dbReference type="ARBA" id="ARBA00015100"/>
    </source>
</evidence>
<evidence type="ECO:0000313" key="14">
    <source>
        <dbReference type="EMBL" id="KXU15528.1"/>
    </source>
</evidence>
<dbReference type="SFLD" id="SFLDG01017">
    <property type="entry name" value="Polyprenyl_Transferase_Like"/>
    <property type="match status" value="1"/>
</dbReference>
<dbReference type="GO" id="GO:0005737">
    <property type="term" value="C:cytoplasm"/>
    <property type="evidence" value="ECO:0007669"/>
    <property type="project" value="UniProtKB-ARBA"/>
</dbReference>
<evidence type="ECO:0000256" key="5">
    <source>
        <dbReference type="ARBA" id="ARBA00022679"/>
    </source>
</evidence>
<keyword evidence="6" id="KW-0479">Metal-binding</keyword>
<dbReference type="SFLD" id="SFLDS00005">
    <property type="entry name" value="Isoprenoid_Synthase_Type_I"/>
    <property type="match status" value="1"/>
</dbReference>
<comment type="similarity">
    <text evidence="2 12">Belongs to the FPP/GGPP synthase family.</text>
</comment>
<accession>A0A139RLE4</accession>
<dbReference type="PROSITE" id="PS00723">
    <property type="entry name" value="POLYPRENYL_SYNTHASE_1"/>
    <property type="match status" value="1"/>
</dbReference>
<dbReference type="Pfam" id="PF00348">
    <property type="entry name" value="polyprenyl_synt"/>
    <property type="match status" value="1"/>
</dbReference>
<dbReference type="CDD" id="cd00685">
    <property type="entry name" value="Trans_IPPS_HT"/>
    <property type="match status" value="1"/>
</dbReference>
<dbReference type="GO" id="GO:0004337">
    <property type="term" value="F:(2E,6E)-farnesyl diphosphate synthase activity"/>
    <property type="evidence" value="ECO:0007669"/>
    <property type="project" value="UniProtKB-EC"/>
</dbReference>
<dbReference type="InterPro" id="IPR053378">
    <property type="entry name" value="Prenyl_diphosphate_synthase"/>
</dbReference>
<evidence type="ECO:0000256" key="1">
    <source>
        <dbReference type="ARBA" id="ARBA00001946"/>
    </source>
</evidence>
<dbReference type="GO" id="GO:0046872">
    <property type="term" value="F:metal ion binding"/>
    <property type="evidence" value="ECO:0007669"/>
    <property type="project" value="UniProtKB-KW"/>
</dbReference>
<feature type="coiled-coil region" evidence="13">
    <location>
        <begin position="253"/>
        <end position="280"/>
    </location>
</feature>
<evidence type="ECO:0000256" key="2">
    <source>
        <dbReference type="ARBA" id="ARBA00006706"/>
    </source>
</evidence>
<proteinExistence type="inferred from homology"/>
<keyword evidence="5 12" id="KW-0808">Transferase</keyword>
<organism evidence="14 15">
    <name type="scientific">Streptococcus oralis</name>
    <dbReference type="NCBI Taxonomy" id="1303"/>
    <lineage>
        <taxon>Bacteria</taxon>
        <taxon>Bacillati</taxon>
        <taxon>Bacillota</taxon>
        <taxon>Bacilli</taxon>
        <taxon>Lactobacillales</taxon>
        <taxon>Streptococcaceae</taxon>
        <taxon>Streptococcus</taxon>
    </lineage>
</organism>
<dbReference type="PROSITE" id="PS00444">
    <property type="entry name" value="POLYPRENYL_SYNTHASE_2"/>
    <property type="match status" value="1"/>
</dbReference>